<dbReference type="SMART" id="SM00066">
    <property type="entry name" value="GAL4"/>
    <property type="match status" value="1"/>
</dbReference>
<accession>A0AA97PR09</accession>
<feature type="compositionally biased region" description="Polar residues" evidence="2">
    <location>
        <begin position="400"/>
        <end position="411"/>
    </location>
</feature>
<keyword evidence="1" id="KW-0539">Nucleus</keyword>
<dbReference type="Proteomes" id="UP000011086">
    <property type="component" value="Unassembled WGS sequence"/>
</dbReference>
<feature type="region of interest" description="Disordered" evidence="2">
    <location>
        <begin position="464"/>
        <end position="485"/>
    </location>
</feature>
<feature type="domain" description="Zn(2)-C6 fungal-type" evidence="3">
    <location>
        <begin position="13"/>
        <end position="68"/>
    </location>
</feature>
<gene>
    <name evidence="4" type="ORF">OOU_Y34scaffold00138g11</name>
</gene>
<name>A0AA97PR09_PYRO3</name>
<evidence type="ECO:0000256" key="1">
    <source>
        <dbReference type="ARBA" id="ARBA00023242"/>
    </source>
</evidence>
<feature type="region of interest" description="Disordered" evidence="2">
    <location>
        <begin position="66"/>
        <end position="100"/>
    </location>
</feature>
<dbReference type="CDD" id="cd00067">
    <property type="entry name" value="GAL4"/>
    <property type="match status" value="1"/>
</dbReference>
<feature type="compositionally biased region" description="Basic and acidic residues" evidence="2">
    <location>
        <begin position="464"/>
        <end position="482"/>
    </location>
</feature>
<organism evidence="4">
    <name type="scientific">Pyricularia oryzae (strain Y34)</name>
    <name type="common">Rice blast fungus</name>
    <name type="synonym">Magnaporthe oryzae</name>
    <dbReference type="NCBI Taxonomy" id="1143189"/>
    <lineage>
        <taxon>Eukaryota</taxon>
        <taxon>Fungi</taxon>
        <taxon>Dikarya</taxon>
        <taxon>Ascomycota</taxon>
        <taxon>Pezizomycotina</taxon>
        <taxon>Sordariomycetes</taxon>
        <taxon>Sordariomycetidae</taxon>
        <taxon>Magnaporthales</taxon>
        <taxon>Pyriculariaceae</taxon>
        <taxon>Pyricularia</taxon>
    </lineage>
</organism>
<feature type="region of interest" description="Disordered" evidence="2">
    <location>
        <begin position="399"/>
        <end position="423"/>
    </location>
</feature>
<proteinExistence type="predicted"/>
<dbReference type="Gene3D" id="4.10.240.10">
    <property type="entry name" value="Zn(2)-C6 fungal-type DNA-binding domain"/>
    <property type="match status" value="1"/>
</dbReference>
<evidence type="ECO:0000259" key="3">
    <source>
        <dbReference type="SMART" id="SM00066"/>
    </source>
</evidence>
<protein>
    <recommendedName>
        <fullName evidence="3">Zn(2)-C6 fungal-type domain-containing protein</fullName>
    </recommendedName>
</protein>
<dbReference type="SUPFAM" id="SSF57701">
    <property type="entry name" value="Zn2/Cys6 DNA-binding domain"/>
    <property type="match status" value="1"/>
</dbReference>
<dbReference type="InterPro" id="IPR001138">
    <property type="entry name" value="Zn2Cys6_DnaBD"/>
</dbReference>
<evidence type="ECO:0000313" key="4">
    <source>
        <dbReference type="EMBL" id="ELQ43732.1"/>
    </source>
</evidence>
<reference evidence="4" key="1">
    <citation type="journal article" date="2012" name="PLoS Genet.">
        <title>Comparative analysis of the genomes of two field isolates of the rice blast fungus Magnaporthe oryzae.</title>
        <authorList>
            <person name="Xue M."/>
            <person name="Yang J."/>
            <person name="Li Z."/>
            <person name="Hu S."/>
            <person name="Yao N."/>
            <person name="Dean R.A."/>
            <person name="Zhao W."/>
            <person name="Shen M."/>
            <person name="Zhang H."/>
            <person name="Li C."/>
            <person name="Liu L."/>
            <person name="Cao L."/>
            <person name="Xu X."/>
            <person name="Xing Y."/>
            <person name="Hsiang T."/>
            <person name="Zhang Z."/>
            <person name="Xu J.R."/>
            <person name="Peng Y.L."/>
        </authorList>
    </citation>
    <scope>NUCLEOTIDE SEQUENCE</scope>
    <source>
        <strain evidence="4">Y34</strain>
    </source>
</reference>
<sequence length="536" mass="58610">MLMDSNYQLHSAQARRSACDRCHKHKLKCEREPSITDGHLAASLSKCSRCARAKALCQITRPNVPHGNEQYGLKRKSPASDDEVDDSTPRSWPSPSRARGLTMEDIGKAGFFSDKSIGTGENTPLLDSYTFDFDSGPYGGAHYTITGVPDMSTGFSTFAGTGLSATEMGYCYPFGVDPSSRGDGSIHPPKCRYEKSIMQVHPESGDLGMQGATLFPSSPTSLESVRKRALDLHCFLFTQLHCVTDEDLAEAILSPFIFSESVKEPTGPRANIIQRLIYASECLLGLISTLSFLWTGCEDSGNSPPASMANQQGPQFQFPSRTQHKSNSVLAQHLLGLAGRSLHLEDSANFTGRQHTASPSETSVVDLPTITTILTCHVGILSVYRYTFSRIHDALRACGSSPSGTPESELTSPHKRATTCSPLPNKDTLPLNMPFVLGLRVQLEIMTHMLDRIRAAWATAMEDHPGHEDHQQQQEEVKQHDRLSHHKRATLATLKSMLALNGHELSNQDGGTGIGAVGDLGDRVRRLLRNCDKGMY</sequence>
<dbReference type="GO" id="GO:0008270">
    <property type="term" value="F:zinc ion binding"/>
    <property type="evidence" value="ECO:0007669"/>
    <property type="project" value="InterPro"/>
</dbReference>
<dbReference type="InterPro" id="IPR036864">
    <property type="entry name" value="Zn2-C6_fun-type_DNA-bd_sf"/>
</dbReference>
<evidence type="ECO:0000256" key="2">
    <source>
        <dbReference type="SAM" id="MobiDB-lite"/>
    </source>
</evidence>
<dbReference type="GO" id="GO:0000981">
    <property type="term" value="F:DNA-binding transcription factor activity, RNA polymerase II-specific"/>
    <property type="evidence" value="ECO:0007669"/>
    <property type="project" value="InterPro"/>
</dbReference>
<dbReference type="EMBL" id="JH793220">
    <property type="protein sequence ID" value="ELQ43732.1"/>
    <property type="molecule type" value="Genomic_DNA"/>
</dbReference>
<dbReference type="AlphaFoldDB" id="A0AA97PR09"/>